<evidence type="ECO:0008006" key="4">
    <source>
        <dbReference type="Google" id="ProtNLM"/>
    </source>
</evidence>
<dbReference type="AlphaFoldDB" id="A0A1J4JLR2"/>
<accession>A0A1J4JLR2</accession>
<dbReference type="PANTHER" id="PTHR15323:SF6">
    <property type="entry name" value="CELL DIVISION CYCLE PROTEIN 123 HOMOLOG"/>
    <property type="match status" value="1"/>
</dbReference>
<dbReference type="Pfam" id="PF07065">
    <property type="entry name" value="D123"/>
    <property type="match status" value="1"/>
</dbReference>
<dbReference type="EMBL" id="MLAK01000975">
    <property type="protein sequence ID" value="OHT00027.1"/>
    <property type="molecule type" value="Genomic_DNA"/>
</dbReference>
<comment type="similarity">
    <text evidence="1">Belongs to the CDC123 family.</text>
</comment>
<evidence type="ECO:0000313" key="2">
    <source>
        <dbReference type="EMBL" id="OHT00027.1"/>
    </source>
</evidence>
<evidence type="ECO:0000256" key="1">
    <source>
        <dbReference type="ARBA" id="ARBA00011047"/>
    </source>
</evidence>
<dbReference type="GeneID" id="94843760"/>
<dbReference type="OrthoDB" id="360540at2759"/>
<comment type="caution">
    <text evidence="2">The sequence shown here is derived from an EMBL/GenBank/DDBJ whole genome shotgun (WGS) entry which is preliminary data.</text>
</comment>
<dbReference type="RefSeq" id="XP_068353163.1">
    <property type="nucleotide sequence ID" value="XM_068509056.1"/>
</dbReference>
<dbReference type="InterPro" id="IPR009772">
    <property type="entry name" value="CDC123"/>
</dbReference>
<reference evidence="2" key="1">
    <citation type="submission" date="2016-10" db="EMBL/GenBank/DDBJ databases">
        <authorList>
            <person name="Benchimol M."/>
            <person name="Almeida L.G."/>
            <person name="Vasconcelos A.T."/>
            <person name="Perreira-Neves A."/>
            <person name="Rosa I.A."/>
            <person name="Tasca T."/>
            <person name="Bogo M.R."/>
            <person name="de Souza W."/>
        </authorList>
    </citation>
    <scope>NUCLEOTIDE SEQUENCE [LARGE SCALE GENOMIC DNA]</scope>
    <source>
        <strain evidence="2">K</strain>
    </source>
</reference>
<name>A0A1J4JLR2_9EUKA</name>
<gene>
    <name evidence="2" type="ORF">TRFO_33411</name>
</gene>
<organism evidence="2 3">
    <name type="scientific">Tritrichomonas foetus</name>
    <dbReference type="NCBI Taxonomy" id="1144522"/>
    <lineage>
        <taxon>Eukaryota</taxon>
        <taxon>Metamonada</taxon>
        <taxon>Parabasalia</taxon>
        <taxon>Tritrichomonadida</taxon>
        <taxon>Tritrichomonadidae</taxon>
        <taxon>Tritrichomonas</taxon>
    </lineage>
</organism>
<dbReference type="VEuPathDB" id="TrichDB:TRFO_33411"/>
<sequence>MQEGDQADFQSWINIFPSICNDDYVENWYPLVKDITFPTDFIRLSFQEVKILYTKVRMNLITRGYLSKTHQNSFLDENEEDEMIFQNLKNRIQKKLNEIGYSEFFARLGSRSYKDASSRSVLSRQRFINLLQNEYKNYILKNLDDEIDFQTEGESVIDDISTIQDFAIISHCEIQSLKCQNVEDLFDLLINSNRICKDLSEDLPKMNQDSELTLCVRKWDNLNDDRLEFRVFIYHDHITAISQYDYRCFYDIVYSYHNEIKKAIVDFVSQEIIPKIKSSNLFRDKGAYVVDVGCIVNEEKETVEKVQVIEFNRFHDTTGAALFEWRYDIDLLIGKTSNEDIAFRIVCPSDITEKMSNIHIPEEMLELKNEALRNLFE</sequence>
<dbReference type="Proteomes" id="UP000179807">
    <property type="component" value="Unassembled WGS sequence"/>
</dbReference>
<proteinExistence type="inferred from homology"/>
<keyword evidence="3" id="KW-1185">Reference proteome</keyword>
<evidence type="ECO:0000313" key="3">
    <source>
        <dbReference type="Proteomes" id="UP000179807"/>
    </source>
</evidence>
<dbReference type="PANTHER" id="PTHR15323">
    <property type="entry name" value="D123 PROTEIN"/>
    <property type="match status" value="1"/>
</dbReference>
<protein>
    <recommendedName>
        <fullName evidence="4">Cell division cycle protein 123 homolog</fullName>
    </recommendedName>
</protein>
<dbReference type="GO" id="GO:0005737">
    <property type="term" value="C:cytoplasm"/>
    <property type="evidence" value="ECO:0007669"/>
    <property type="project" value="TreeGrafter"/>
</dbReference>